<dbReference type="Pfam" id="PF20149">
    <property type="entry name" value="DUF6532"/>
    <property type="match status" value="1"/>
</dbReference>
<dbReference type="AlphaFoldDB" id="A0A0C9V2Z9"/>
<keyword evidence="4" id="KW-1185">Reference proteome</keyword>
<dbReference type="EMBL" id="KN839883">
    <property type="protein sequence ID" value="KIJ59639.1"/>
    <property type="molecule type" value="Genomic_DNA"/>
</dbReference>
<feature type="domain" description="DUF6532" evidence="2">
    <location>
        <begin position="174"/>
        <end position="371"/>
    </location>
</feature>
<feature type="region of interest" description="Disordered" evidence="1">
    <location>
        <begin position="414"/>
        <end position="462"/>
    </location>
</feature>
<organism evidence="3 4">
    <name type="scientific">Hydnomerulius pinastri MD-312</name>
    <dbReference type="NCBI Taxonomy" id="994086"/>
    <lineage>
        <taxon>Eukaryota</taxon>
        <taxon>Fungi</taxon>
        <taxon>Dikarya</taxon>
        <taxon>Basidiomycota</taxon>
        <taxon>Agaricomycotina</taxon>
        <taxon>Agaricomycetes</taxon>
        <taxon>Agaricomycetidae</taxon>
        <taxon>Boletales</taxon>
        <taxon>Boletales incertae sedis</taxon>
        <taxon>Leucogyrophana</taxon>
    </lineage>
</organism>
<proteinExistence type="predicted"/>
<gene>
    <name evidence="3" type="ORF">HYDPIDRAFT_32975</name>
</gene>
<dbReference type="InterPro" id="IPR045341">
    <property type="entry name" value="DUF6532"/>
</dbReference>
<dbReference type="OrthoDB" id="2649892at2759"/>
<evidence type="ECO:0000313" key="3">
    <source>
        <dbReference type="EMBL" id="KIJ59639.1"/>
    </source>
</evidence>
<name>A0A0C9V2Z9_9AGAM</name>
<feature type="compositionally biased region" description="Polar residues" evidence="1">
    <location>
        <begin position="98"/>
        <end position="124"/>
    </location>
</feature>
<sequence>MQDCRSSPESDRRYHEFDSPPGGSAFQHDAGAQWIQSGGPDDRPEGTRYNGWTGEYEPLEREAENAATTGPAAPRSRLHPSETCTPSSLTIDPALARHTTTTRQPMESQRRNVSMPSSISTHETPTALKRRPPPLAMMEGLQVVQKVKLSSGGSRGRTRSADFDKMYASLIHLAVGHYQAILCNVSLYPNDVQRRDWSAEAWVKACREKGVKMDFDEDGYKLITSRGSNIRSDLKSAVRLLIEAEYGFVNNSTSTTVIQANARLARELLSNRKNLAWKDRLKKTGLYEADIILRAITKWCYEKKTSLGVKYPSYFRDPATGGAPFGIIAAVLTGIEACVSEWVTGIRTESRFHEEQHMSIFADHYRLIANFHEGTKDANIMPRICKRLLKHTRRHGNVSEEVVTAPIHEEFSESDFAAATAEWEGREDSDDDADTTTTSANRGASGSGLGYTNQAPYMGDSE</sequence>
<dbReference type="Proteomes" id="UP000053820">
    <property type="component" value="Unassembled WGS sequence"/>
</dbReference>
<accession>A0A0C9V2Z9</accession>
<feature type="compositionally biased region" description="Acidic residues" evidence="1">
    <location>
        <begin position="425"/>
        <end position="434"/>
    </location>
</feature>
<dbReference type="HOGENOM" id="CLU_591913_0_0_1"/>
<reference evidence="3 4" key="1">
    <citation type="submission" date="2014-04" db="EMBL/GenBank/DDBJ databases">
        <title>Evolutionary Origins and Diversification of the Mycorrhizal Mutualists.</title>
        <authorList>
            <consortium name="DOE Joint Genome Institute"/>
            <consortium name="Mycorrhizal Genomics Consortium"/>
            <person name="Kohler A."/>
            <person name="Kuo A."/>
            <person name="Nagy L.G."/>
            <person name="Floudas D."/>
            <person name="Copeland A."/>
            <person name="Barry K.W."/>
            <person name="Cichocki N."/>
            <person name="Veneault-Fourrey C."/>
            <person name="LaButti K."/>
            <person name="Lindquist E.A."/>
            <person name="Lipzen A."/>
            <person name="Lundell T."/>
            <person name="Morin E."/>
            <person name="Murat C."/>
            <person name="Riley R."/>
            <person name="Ohm R."/>
            <person name="Sun H."/>
            <person name="Tunlid A."/>
            <person name="Henrissat B."/>
            <person name="Grigoriev I.V."/>
            <person name="Hibbett D.S."/>
            <person name="Martin F."/>
        </authorList>
    </citation>
    <scope>NUCLEOTIDE SEQUENCE [LARGE SCALE GENOMIC DNA]</scope>
    <source>
        <strain evidence="3 4">MD-312</strain>
    </source>
</reference>
<protein>
    <submittedName>
        <fullName evidence="3">Unplaced genomic scaffold scaffold_49, whole genome shotgun sequence</fullName>
    </submittedName>
</protein>
<feature type="compositionally biased region" description="Basic and acidic residues" evidence="1">
    <location>
        <begin position="1"/>
        <end position="18"/>
    </location>
</feature>
<evidence type="ECO:0000313" key="4">
    <source>
        <dbReference type="Proteomes" id="UP000053820"/>
    </source>
</evidence>
<evidence type="ECO:0000256" key="1">
    <source>
        <dbReference type="SAM" id="MobiDB-lite"/>
    </source>
</evidence>
<evidence type="ECO:0000259" key="2">
    <source>
        <dbReference type="Pfam" id="PF20149"/>
    </source>
</evidence>
<feature type="region of interest" description="Disordered" evidence="1">
    <location>
        <begin position="1"/>
        <end position="132"/>
    </location>
</feature>